<gene>
    <name evidence="1" type="ORF">K7862_14145</name>
</gene>
<sequence>MTDRRQEGAWAAFPGGGQDGTVTGYWNPLPTARRLVESLAEPPHQLFTGVWEQRNWRNVPGPFYAGETDSLAIGRRDAPEHIAYDDDLGDGFGFEFVYRQPVDPDETEAMIHGCRLELYRGYNWDGDEHWTVETVRDWWRDRARVREWAVAIAADWGADTHPQWGFNADPVYQPHYHDAARGHRDFVAHIDDGLEGYLRGYLFWLEQRREPRPGEALPRL</sequence>
<keyword evidence="2" id="KW-1185">Reference proteome</keyword>
<evidence type="ECO:0000313" key="1">
    <source>
        <dbReference type="EMBL" id="MBY8878770.1"/>
    </source>
</evidence>
<organism evidence="1 2">
    <name type="scientific">Actinacidiphila acidipaludis</name>
    <dbReference type="NCBI Taxonomy" id="2873382"/>
    <lineage>
        <taxon>Bacteria</taxon>
        <taxon>Bacillati</taxon>
        <taxon>Actinomycetota</taxon>
        <taxon>Actinomycetes</taxon>
        <taxon>Kitasatosporales</taxon>
        <taxon>Streptomycetaceae</taxon>
        <taxon>Actinacidiphila</taxon>
    </lineage>
</organism>
<protein>
    <submittedName>
        <fullName evidence="1">Ferredoxin</fullName>
    </submittedName>
</protein>
<dbReference type="RefSeq" id="WP_222962915.1">
    <property type="nucleotide sequence ID" value="NZ_JAINZZ010000014.1"/>
</dbReference>
<evidence type="ECO:0000313" key="2">
    <source>
        <dbReference type="Proteomes" id="UP000778578"/>
    </source>
</evidence>
<comment type="caution">
    <text evidence="1">The sequence shown here is derived from an EMBL/GenBank/DDBJ whole genome shotgun (WGS) entry which is preliminary data.</text>
</comment>
<dbReference type="EMBL" id="JAINZZ010000014">
    <property type="protein sequence ID" value="MBY8878770.1"/>
    <property type="molecule type" value="Genomic_DNA"/>
</dbReference>
<dbReference type="Proteomes" id="UP000778578">
    <property type="component" value="Unassembled WGS sequence"/>
</dbReference>
<name>A0ABS7Q6J4_9ACTN</name>
<proteinExistence type="predicted"/>
<accession>A0ABS7Q6J4</accession>
<reference evidence="1 2" key="1">
    <citation type="submission" date="2021-08" db="EMBL/GenBank/DDBJ databases">
        <title>WGS of actinomycetes from Thailand.</title>
        <authorList>
            <person name="Thawai C."/>
        </authorList>
    </citation>
    <scope>NUCLEOTIDE SEQUENCE [LARGE SCALE GENOMIC DNA]</scope>
    <source>
        <strain evidence="1 2">PLK6-54</strain>
    </source>
</reference>